<evidence type="ECO:0000256" key="1">
    <source>
        <dbReference type="SAM" id="MobiDB-lite"/>
    </source>
</evidence>
<accession>A0A8D8B1E8</accession>
<sequence>MTNFRANKIGKSTNKVNSVVRLERVSAENGTERAGQQLAKCILQYHISDFLPLHHVRDQRVYRSERWPRCTRDYERATASAGKYAAVSGEGSDSPVGPQLQTQQRLQLGSAD</sequence>
<dbReference type="EMBL" id="HBUE01057502">
    <property type="protein sequence ID" value="CAG6467081.1"/>
    <property type="molecule type" value="Transcribed_RNA"/>
</dbReference>
<feature type="compositionally biased region" description="Polar residues" evidence="1">
    <location>
        <begin position="99"/>
        <end position="112"/>
    </location>
</feature>
<protein>
    <submittedName>
        <fullName evidence="2">(northern house mosquito) hypothetical protein</fullName>
    </submittedName>
</protein>
<feature type="region of interest" description="Disordered" evidence="1">
    <location>
        <begin position="85"/>
        <end position="112"/>
    </location>
</feature>
<evidence type="ECO:0000313" key="2">
    <source>
        <dbReference type="EMBL" id="CAG6467087.1"/>
    </source>
</evidence>
<dbReference type="AlphaFoldDB" id="A0A8D8B1E8"/>
<organism evidence="2">
    <name type="scientific">Culex pipiens</name>
    <name type="common">House mosquito</name>
    <dbReference type="NCBI Taxonomy" id="7175"/>
    <lineage>
        <taxon>Eukaryota</taxon>
        <taxon>Metazoa</taxon>
        <taxon>Ecdysozoa</taxon>
        <taxon>Arthropoda</taxon>
        <taxon>Hexapoda</taxon>
        <taxon>Insecta</taxon>
        <taxon>Pterygota</taxon>
        <taxon>Neoptera</taxon>
        <taxon>Endopterygota</taxon>
        <taxon>Diptera</taxon>
        <taxon>Nematocera</taxon>
        <taxon>Culicoidea</taxon>
        <taxon>Culicidae</taxon>
        <taxon>Culicinae</taxon>
        <taxon>Culicini</taxon>
        <taxon>Culex</taxon>
        <taxon>Culex</taxon>
    </lineage>
</organism>
<name>A0A8D8B1E8_CULPI</name>
<reference evidence="2" key="1">
    <citation type="submission" date="2021-05" db="EMBL/GenBank/DDBJ databases">
        <authorList>
            <person name="Alioto T."/>
            <person name="Alioto T."/>
            <person name="Gomez Garrido J."/>
        </authorList>
    </citation>
    <scope>NUCLEOTIDE SEQUENCE</scope>
</reference>
<proteinExistence type="predicted"/>
<dbReference type="EMBL" id="HBUE01057508">
    <property type="protein sequence ID" value="CAG6467087.1"/>
    <property type="molecule type" value="Transcribed_RNA"/>
</dbReference>